<keyword evidence="2" id="KW-1185">Reference proteome</keyword>
<dbReference type="AlphaFoldDB" id="A0A640WHM9"/>
<dbReference type="InterPro" id="IPR036907">
    <property type="entry name" value="5'-Nucleotdase_C_sf"/>
</dbReference>
<dbReference type="SUPFAM" id="SSF56300">
    <property type="entry name" value="Metallo-dependent phosphatases"/>
    <property type="match status" value="1"/>
</dbReference>
<dbReference type="Gene3D" id="3.90.780.10">
    <property type="entry name" value="5'-Nucleotidase, C-terminal domain"/>
    <property type="match status" value="1"/>
</dbReference>
<dbReference type="RefSeq" id="WP_149434505.1">
    <property type="nucleotide sequence ID" value="NZ_VTPX01000002.1"/>
</dbReference>
<keyword evidence="1" id="KW-0449">Lipoprotein</keyword>
<accession>A0A640WHM9</accession>
<dbReference type="GO" id="GO:0009166">
    <property type="term" value="P:nucleotide catabolic process"/>
    <property type="evidence" value="ECO:0007669"/>
    <property type="project" value="InterPro"/>
</dbReference>
<dbReference type="Proteomes" id="UP000466024">
    <property type="component" value="Unassembled WGS sequence"/>
</dbReference>
<dbReference type="Gene3D" id="3.60.21.10">
    <property type="match status" value="1"/>
</dbReference>
<proteinExistence type="predicted"/>
<protein>
    <submittedName>
        <fullName evidence="1">Lipoprotein UxpA</fullName>
    </submittedName>
</protein>
<name>A0A640WHM9_9GAMM</name>
<dbReference type="GO" id="GO:0016787">
    <property type="term" value="F:hydrolase activity"/>
    <property type="evidence" value="ECO:0007669"/>
    <property type="project" value="InterPro"/>
</dbReference>
<evidence type="ECO:0000313" key="2">
    <source>
        <dbReference type="Proteomes" id="UP000466024"/>
    </source>
</evidence>
<dbReference type="EMBL" id="VTPX01000002">
    <property type="protein sequence ID" value="KAA0019913.1"/>
    <property type="molecule type" value="Genomic_DNA"/>
</dbReference>
<reference evidence="1 2" key="1">
    <citation type="submission" date="2019-08" db="EMBL/GenBank/DDBJ databases">
        <title>Bioinformatics analysis of the strain L3 and L5.</title>
        <authorList>
            <person name="Li X."/>
        </authorList>
    </citation>
    <scope>NUCLEOTIDE SEQUENCE [LARGE SCALE GENOMIC DNA]</scope>
    <source>
        <strain evidence="1 2">L3</strain>
    </source>
</reference>
<sequence length="536" mass="58742">MAGCSSLGSSRTQSRAPASAQVELLYYADTLDAFHADTPCVPATRLGPASMLGRAPWATGKGINAIAPGTVPAFMTSPRQATQFSLGGYATLAAMLEALRKTLGTDRCLTLENGQCWNGGGMGYLTRGASGVDVSGLLGSDARVSSDERTQWYDDSAALYRRYGKPVLGVLDHASNPDDSVSGIGYFERGGVDIAVVGATNPYAHDEHRALDVWFLAVQEQVAQARQQADLVIVLADTGSGSGIWLAQRLQDADILLCARGLDLWPDLVMVDQAQGRQIPVCFSGSRGVGLFQISCRSVNGQWQFKAAFHSADEQALTPTARARFDYYQTEVERLRAPYQDWLDRSVGRVPDWLWRRDTTGGSWDSLILEALRHSSGETTQTGLSPGQRYDRIVPPNGAITRDHLLSLSGGHSTSVFSLSMTTDSLRRLLERESDQCFDDPILLDNSEDLPRVIGVEWECQYGTERGQRVKLRNAPSERVISWSSRPDAPSGDPLWQILERYLLARDPKAPLPLPPRAELRFVDGHPGWHPKRRLS</sequence>
<evidence type="ECO:0000313" key="1">
    <source>
        <dbReference type="EMBL" id="KAA0019913.1"/>
    </source>
</evidence>
<comment type="caution">
    <text evidence="1">The sequence shown here is derived from an EMBL/GenBank/DDBJ whole genome shotgun (WGS) entry which is preliminary data.</text>
</comment>
<gene>
    <name evidence="1" type="ORF">F0A16_06260</name>
</gene>
<dbReference type="InterPro" id="IPR029052">
    <property type="entry name" value="Metallo-depent_PP-like"/>
</dbReference>
<organism evidence="1 2">
    <name type="scientific">Salinicola corii</name>
    <dbReference type="NCBI Taxonomy" id="2606937"/>
    <lineage>
        <taxon>Bacteria</taxon>
        <taxon>Pseudomonadati</taxon>
        <taxon>Pseudomonadota</taxon>
        <taxon>Gammaproteobacteria</taxon>
        <taxon>Oceanospirillales</taxon>
        <taxon>Halomonadaceae</taxon>
        <taxon>Salinicola</taxon>
    </lineage>
</organism>